<keyword evidence="1" id="KW-0539">Nucleus</keyword>
<evidence type="ECO:0000313" key="6">
    <source>
        <dbReference type="Proteomes" id="UP000245956"/>
    </source>
</evidence>
<feature type="coiled-coil region" evidence="2">
    <location>
        <begin position="244"/>
        <end position="278"/>
    </location>
</feature>
<dbReference type="PANTHER" id="PTHR47256">
    <property type="entry name" value="ZN(II)2CYS6 TRANSCRIPTION FACTOR (EUROFUNG)-RELATED"/>
    <property type="match status" value="1"/>
</dbReference>
<feature type="compositionally biased region" description="Basic residues" evidence="3">
    <location>
        <begin position="103"/>
        <end position="113"/>
    </location>
</feature>
<evidence type="ECO:0000259" key="4">
    <source>
        <dbReference type="PROSITE" id="PS50048"/>
    </source>
</evidence>
<dbReference type="InterPro" id="IPR053187">
    <property type="entry name" value="Notoamide_regulator"/>
</dbReference>
<name>A0A2U3EDZ9_PURLI</name>
<dbReference type="PROSITE" id="PS00463">
    <property type="entry name" value="ZN2_CY6_FUNGAL_1"/>
    <property type="match status" value="1"/>
</dbReference>
<dbReference type="GO" id="GO:0000981">
    <property type="term" value="F:DNA-binding transcription factor activity, RNA polymerase II-specific"/>
    <property type="evidence" value="ECO:0007669"/>
    <property type="project" value="InterPro"/>
</dbReference>
<dbReference type="Gene3D" id="4.10.240.10">
    <property type="entry name" value="Zn(2)-C6 fungal-type DNA-binding domain"/>
    <property type="match status" value="1"/>
</dbReference>
<evidence type="ECO:0000256" key="2">
    <source>
        <dbReference type="SAM" id="Coils"/>
    </source>
</evidence>
<feature type="compositionally biased region" description="Acidic residues" evidence="3">
    <location>
        <begin position="886"/>
        <end position="895"/>
    </location>
</feature>
<dbReference type="EMBL" id="LCWV01000005">
    <property type="protein sequence ID" value="PWI72747.1"/>
    <property type="molecule type" value="Genomic_DNA"/>
</dbReference>
<dbReference type="CDD" id="cd12148">
    <property type="entry name" value="fungal_TF_MHR"/>
    <property type="match status" value="1"/>
</dbReference>
<dbReference type="InterPro" id="IPR001138">
    <property type="entry name" value="Zn2Cys6_DnaBD"/>
</dbReference>
<dbReference type="PROSITE" id="PS50048">
    <property type="entry name" value="ZN2_CY6_FUNGAL_2"/>
    <property type="match status" value="1"/>
</dbReference>
<evidence type="ECO:0000256" key="1">
    <source>
        <dbReference type="ARBA" id="ARBA00023242"/>
    </source>
</evidence>
<organism evidence="5 6">
    <name type="scientific">Purpureocillium lilacinum</name>
    <name type="common">Paecilomyces lilacinus</name>
    <dbReference type="NCBI Taxonomy" id="33203"/>
    <lineage>
        <taxon>Eukaryota</taxon>
        <taxon>Fungi</taxon>
        <taxon>Dikarya</taxon>
        <taxon>Ascomycota</taxon>
        <taxon>Pezizomycotina</taxon>
        <taxon>Sordariomycetes</taxon>
        <taxon>Hypocreomycetidae</taxon>
        <taxon>Hypocreales</taxon>
        <taxon>Ophiocordycipitaceae</taxon>
        <taxon>Purpureocillium</taxon>
    </lineage>
</organism>
<dbReference type="SMART" id="SM00066">
    <property type="entry name" value="GAL4"/>
    <property type="match status" value="1"/>
</dbReference>
<evidence type="ECO:0000256" key="3">
    <source>
        <dbReference type="SAM" id="MobiDB-lite"/>
    </source>
</evidence>
<proteinExistence type="predicted"/>
<evidence type="ECO:0000313" key="5">
    <source>
        <dbReference type="EMBL" id="PWI72747.1"/>
    </source>
</evidence>
<reference evidence="5 6" key="1">
    <citation type="journal article" date="2016" name="Front. Microbiol.">
        <title>Genome and transcriptome sequences reveal the specific parasitism of the nematophagous Purpureocillium lilacinum 36-1.</title>
        <authorList>
            <person name="Xie J."/>
            <person name="Li S."/>
            <person name="Mo C."/>
            <person name="Xiao X."/>
            <person name="Peng D."/>
            <person name="Wang G."/>
            <person name="Xiao Y."/>
        </authorList>
    </citation>
    <scope>NUCLEOTIDE SEQUENCE [LARGE SCALE GENOMIC DNA]</scope>
    <source>
        <strain evidence="5 6">36-1</strain>
    </source>
</reference>
<dbReference type="Pfam" id="PF00172">
    <property type="entry name" value="Zn_clus"/>
    <property type="match status" value="1"/>
</dbReference>
<accession>A0A2U3EDZ9</accession>
<dbReference type="SUPFAM" id="SSF57701">
    <property type="entry name" value="Zn2/Cys6 DNA-binding domain"/>
    <property type="match status" value="1"/>
</dbReference>
<dbReference type="InterPro" id="IPR036864">
    <property type="entry name" value="Zn2-C6_fun-type_DNA-bd_sf"/>
</dbReference>
<dbReference type="AlphaFoldDB" id="A0A2U3EDZ9"/>
<keyword evidence="2" id="KW-0175">Coiled coil</keyword>
<feature type="region of interest" description="Disordered" evidence="3">
    <location>
        <begin position="84"/>
        <end position="140"/>
    </location>
</feature>
<protein>
    <recommendedName>
        <fullName evidence="4">Zn(2)-C6 fungal-type domain-containing protein</fullName>
    </recommendedName>
</protein>
<dbReference type="GO" id="GO:0008270">
    <property type="term" value="F:zinc ion binding"/>
    <property type="evidence" value="ECO:0007669"/>
    <property type="project" value="InterPro"/>
</dbReference>
<sequence length="895" mass="99596">MSSTNNSEGAASVDETRRVEQLPSTATGQTLAAEAARARHPWVDPQIHLAKAKPGCFARLAWVFAQSAAPAAVTQSRQAQAVDAGKASKAGKGFNALSNFPRSHPRATRRRSPKTVSSTTATWQSRIPSCPTPPANLSPPLPGVVDGTFVERRWQPSTTALHDANMSSDTPEEVPASLRSLAMAAPRPGQAMHPPSRPLPPRRARIGITVACEPCRKRKSRCNGQRPRCASCIHRGLHCQYVSATASETNSEALKRKVTEMQQRIEDHERLYAALRTMSEQDSRAVLDKLRLGADVSTVLRQIKEGDLLLQLSLVPESRRRYEFPYSSTMPAYLQTPDNPYLRSPVYGITIDDRFVPGPSPSLQPDDRLSHCRGVYVQPYHSATIIDDRLSEVELSRWTSVTADNRLMRKMLHAYLLHEYPTFPALHKDIFLQAAIDNDKRFCSPLLVNALLAEASHCFIGLPHRDQFWNPKTLGYSFLAEAKRLWELYADTTVDLPTLQATLILHITYSMHGMDKIGFPYLVRAVTMAKQLRLLDGNKHIRSTRLRHARDFTAWCLFNWQTLMGYYYFRAPIIKAPPASALPDPDRHPSWYGGLVLRYSLNPTPFLSPLGLLFNVVSRLRVIINDLAILQFGNTNSQDVQGLTAKSVRQIQSRLESWYASLPPSLGPDNIALPWHLKLHMEYQALAFAVTQIRTAEHLPSPVSPASSDEKGAAETWQGGGLGALRRLETVARLYFVRHSFEFCDAFLLLFLSTLGMAALESLREAEGDAAILRDVRSTLILSIKGLRDQGQHIHMAAATYRLLRSRLSPEDLSAVRGHAQWNPVDENEPLVAQHIQSEWPLAILGRDGDPEASSLEALASKYDRLSLEETNDSASEDSQSGSELGSEDQSMETT</sequence>
<dbReference type="PANTHER" id="PTHR47256:SF1">
    <property type="entry name" value="ZN(II)2CYS6 TRANSCRIPTION FACTOR (EUROFUNG)"/>
    <property type="match status" value="1"/>
</dbReference>
<feature type="domain" description="Zn(2)-C6 fungal-type" evidence="4">
    <location>
        <begin position="211"/>
        <end position="241"/>
    </location>
</feature>
<comment type="caution">
    <text evidence="5">The sequence shown here is derived from an EMBL/GenBank/DDBJ whole genome shotgun (WGS) entry which is preliminary data.</text>
</comment>
<dbReference type="Proteomes" id="UP000245956">
    <property type="component" value="Unassembled WGS sequence"/>
</dbReference>
<gene>
    <name evidence="5" type="ORF">PCL_09762</name>
</gene>
<dbReference type="CDD" id="cd00067">
    <property type="entry name" value="GAL4"/>
    <property type="match status" value="1"/>
</dbReference>
<feature type="region of interest" description="Disordered" evidence="3">
    <location>
        <begin position="1"/>
        <end position="33"/>
    </location>
</feature>
<feature type="compositionally biased region" description="Pro residues" evidence="3">
    <location>
        <begin position="130"/>
        <end position="140"/>
    </location>
</feature>
<feature type="compositionally biased region" description="Polar residues" evidence="3">
    <location>
        <begin position="114"/>
        <end position="127"/>
    </location>
</feature>
<feature type="region of interest" description="Disordered" evidence="3">
    <location>
        <begin position="867"/>
        <end position="895"/>
    </location>
</feature>